<dbReference type="InterPro" id="IPR020056">
    <property type="entry name" value="Rbsml_bL25/Gln-tRNA_synth_N"/>
</dbReference>
<dbReference type="Gene3D" id="2.170.120.20">
    <property type="entry name" value="Ribosomal protein L25, beta domain"/>
    <property type="match status" value="1"/>
</dbReference>
<comment type="subunit">
    <text evidence="5">Part of the 50S ribosomal subunit; part of the 5S rRNA/L5/L18/L25 subcomplex. Contacts the 5S rRNA. Binds to the 5S rRNA independently of L5 and L18.</text>
</comment>
<dbReference type="GO" id="GO:0022625">
    <property type="term" value="C:cytosolic large ribosomal subunit"/>
    <property type="evidence" value="ECO:0007669"/>
    <property type="project" value="TreeGrafter"/>
</dbReference>
<dbReference type="SUPFAM" id="SSF50715">
    <property type="entry name" value="Ribosomal protein L25-like"/>
    <property type="match status" value="1"/>
</dbReference>
<dbReference type="EMBL" id="VDFQ02000003">
    <property type="protein sequence ID" value="KAA1422792.1"/>
    <property type="molecule type" value="Genomic_DNA"/>
</dbReference>
<accession>A0A5Q6RXI1</accession>
<evidence type="ECO:0000313" key="10">
    <source>
        <dbReference type="Proteomes" id="UP000307768"/>
    </source>
</evidence>
<comment type="function">
    <text evidence="5">This is one of the proteins that binds to the 5S RNA in the ribosome where it forms part of the central protuberance.</text>
</comment>
<feature type="region of interest" description="Disordered" evidence="6">
    <location>
        <begin position="184"/>
        <end position="219"/>
    </location>
</feature>
<dbReference type="Pfam" id="PF14693">
    <property type="entry name" value="Ribosomal_TL5_C"/>
    <property type="match status" value="1"/>
</dbReference>
<sequence>MSEIKIKAETRTEFGKGAARRIRRDSKVPAVLYGHGIDPIHVVLPGHELMLALKQPNALLSVDIEGDAQLALPKQVQRDPIKGFIEHADLLVVRRGEKVTVDVPIVVTGEVISGAMVVTEHASVPIEAEATHLPETIEVDVEGLDAGAQIHASDLKLAKGSSLAVDPEQLIVNVVPAPTAEQVEAELETAEAEAGVERDEPQVVSEAAEDDATEAAPSE</sequence>
<proteinExistence type="inferred from homology"/>
<evidence type="ECO:0000256" key="5">
    <source>
        <dbReference type="HAMAP-Rule" id="MF_01334"/>
    </source>
</evidence>
<feature type="domain" description="Large ribosomal subunit protein bL25 L25" evidence="7">
    <location>
        <begin position="6"/>
        <end position="90"/>
    </location>
</feature>
<evidence type="ECO:0000313" key="9">
    <source>
        <dbReference type="EMBL" id="KAA1422792.1"/>
    </source>
</evidence>
<evidence type="ECO:0000259" key="7">
    <source>
        <dbReference type="Pfam" id="PF01386"/>
    </source>
</evidence>
<evidence type="ECO:0000256" key="2">
    <source>
        <dbReference type="ARBA" id="ARBA00022884"/>
    </source>
</evidence>
<dbReference type="InterPro" id="IPR011035">
    <property type="entry name" value="Ribosomal_bL25/Gln-tRNA_synth"/>
</dbReference>
<evidence type="ECO:0000259" key="8">
    <source>
        <dbReference type="Pfam" id="PF14693"/>
    </source>
</evidence>
<keyword evidence="1 5" id="KW-0699">rRNA-binding</keyword>
<organism evidence="9 10">
    <name type="scientific">Mumia zhuanghuii</name>
    <dbReference type="NCBI Taxonomy" id="2585211"/>
    <lineage>
        <taxon>Bacteria</taxon>
        <taxon>Bacillati</taxon>
        <taxon>Actinomycetota</taxon>
        <taxon>Actinomycetes</taxon>
        <taxon>Propionibacteriales</taxon>
        <taxon>Nocardioidaceae</taxon>
        <taxon>Mumia</taxon>
    </lineage>
</organism>
<feature type="domain" description="Large ribosomal subunit protein bL25 beta" evidence="8">
    <location>
        <begin position="98"/>
        <end position="176"/>
    </location>
</feature>
<evidence type="ECO:0000256" key="4">
    <source>
        <dbReference type="ARBA" id="ARBA00023274"/>
    </source>
</evidence>
<evidence type="ECO:0000256" key="1">
    <source>
        <dbReference type="ARBA" id="ARBA00022730"/>
    </source>
</evidence>
<gene>
    <name evidence="5" type="primary">rplY</name>
    <name evidence="5" type="synonym">ctc</name>
    <name evidence="9" type="ORF">FE697_011570</name>
</gene>
<protein>
    <recommendedName>
        <fullName evidence="5">Large ribosomal subunit protein bL25</fullName>
    </recommendedName>
    <alternativeName>
        <fullName evidence="5">General stress protein CTC</fullName>
    </alternativeName>
</protein>
<dbReference type="CDD" id="cd00495">
    <property type="entry name" value="Ribosomal_L25_TL5_CTC"/>
    <property type="match status" value="1"/>
</dbReference>
<evidence type="ECO:0000256" key="3">
    <source>
        <dbReference type="ARBA" id="ARBA00022980"/>
    </source>
</evidence>
<dbReference type="Gene3D" id="2.40.240.10">
    <property type="entry name" value="Ribosomal Protein L25, Chain P"/>
    <property type="match status" value="1"/>
</dbReference>
<dbReference type="RefSeq" id="WP_149769742.1">
    <property type="nucleotide sequence ID" value="NZ_VDFQ02000003.1"/>
</dbReference>
<dbReference type="GO" id="GO:0008097">
    <property type="term" value="F:5S rRNA binding"/>
    <property type="evidence" value="ECO:0007669"/>
    <property type="project" value="InterPro"/>
</dbReference>
<keyword evidence="2 5" id="KW-0694">RNA-binding</keyword>
<dbReference type="InterPro" id="IPR020057">
    <property type="entry name" value="Ribosomal_bL25_b-dom"/>
</dbReference>
<comment type="similarity">
    <text evidence="5">Belongs to the bacterial ribosomal protein bL25 family. CTC subfamily.</text>
</comment>
<keyword evidence="3 5" id="KW-0689">Ribosomal protein</keyword>
<dbReference type="AlphaFoldDB" id="A0A5Q6RXI1"/>
<keyword evidence="4 5" id="KW-0687">Ribonucleoprotein</keyword>
<dbReference type="InterPro" id="IPR029751">
    <property type="entry name" value="Ribosomal_L25_dom"/>
</dbReference>
<dbReference type="Pfam" id="PF01386">
    <property type="entry name" value="Ribosomal_L25p"/>
    <property type="match status" value="1"/>
</dbReference>
<evidence type="ECO:0000256" key="6">
    <source>
        <dbReference type="SAM" id="MobiDB-lite"/>
    </source>
</evidence>
<dbReference type="NCBIfam" id="TIGR00731">
    <property type="entry name" value="bL25_bact_ctc"/>
    <property type="match status" value="1"/>
</dbReference>
<dbReference type="GO" id="GO:0006412">
    <property type="term" value="P:translation"/>
    <property type="evidence" value="ECO:0007669"/>
    <property type="project" value="UniProtKB-UniRule"/>
</dbReference>
<dbReference type="NCBIfam" id="NF004131">
    <property type="entry name" value="PRK05618.2-1"/>
    <property type="match status" value="1"/>
</dbReference>
<dbReference type="PANTHER" id="PTHR33284:SF1">
    <property type="entry name" value="RIBOSOMAL PROTEIN L25_GLN-TRNA SYNTHETASE, ANTI-CODON-BINDING DOMAIN-CONTAINING PROTEIN"/>
    <property type="match status" value="1"/>
</dbReference>
<reference evidence="9 10" key="1">
    <citation type="submission" date="2019-09" db="EMBL/GenBank/DDBJ databases">
        <title>Mumia zhuanghuii sp. nov. isolated from the intestinal contents of plateau pika (Ochotona curzoniae) in the Qinghai-Tibet plateau of China.</title>
        <authorList>
            <person name="Tian Z."/>
        </authorList>
    </citation>
    <scope>NUCLEOTIDE SEQUENCE [LARGE SCALE GENOMIC DNA]</scope>
    <source>
        <strain evidence="10">350</strain>
    </source>
</reference>
<dbReference type="GO" id="GO:0003735">
    <property type="term" value="F:structural constituent of ribosome"/>
    <property type="evidence" value="ECO:0007669"/>
    <property type="project" value="InterPro"/>
</dbReference>
<dbReference type="HAMAP" id="MF_01334">
    <property type="entry name" value="Ribosomal_bL25_CTC"/>
    <property type="match status" value="1"/>
</dbReference>
<dbReference type="InterPro" id="IPR001021">
    <property type="entry name" value="Ribosomal_bL25_long"/>
</dbReference>
<name>A0A5Q6RXI1_9ACTN</name>
<dbReference type="OrthoDB" id="5242980at2"/>
<dbReference type="InterPro" id="IPR020930">
    <property type="entry name" value="Ribosomal_uL5_bac-type"/>
</dbReference>
<dbReference type="PANTHER" id="PTHR33284">
    <property type="entry name" value="RIBOSOMAL PROTEIN L25/GLN-TRNA SYNTHETASE, ANTI-CODON-BINDING DOMAIN-CONTAINING PROTEIN"/>
    <property type="match status" value="1"/>
</dbReference>
<dbReference type="Proteomes" id="UP000307768">
    <property type="component" value="Unassembled WGS sequence"/>
</dbReference>
<comment type="caution">
    <text evidence="9">The sequence shown here is derived from an EMBL/GenBank/DDBJ whole genome shotgun (WGS) entry which is preliminary data.</text>
</comment>
<dbReference type="InterPro" id="IPR037121">
    <property type="entry name" value="Ribosomal_bL25_C"/>
</dbReference>